<keyword evidence="6 8" id="KW-1133">Transmembrane helix</keyword>
<feature type="transmembrane region" description="Helical" evidence="8">
    <location>
        <begin position="7"/>
        <end position="26"/>
    </location>
</feature>
<dbReference type="Pfam" id="PF02080">
    <property type="entry name" value="TrkA_C"/>
    <property type="match status" value="2"/>
</dbReference>
<dbReference type="EMBL" id="DPMF01000006">
    <property type="protein sequence ID" value="HCV79481.1"/>
    <property type="molecule type" value="Genomic_DNA"/>
</dbReference>
<evidence type="ECO:0000256" key="2">
    <source>
        <dbReference type="ARBA" id="ARBA00009854"/>
    </source>
</evidence>
<dbReference type="AlphaFoldDB" id="A0A3D5IUJ0"/>
<dbReference type="InterPro" id="IPR006037">
    <property type="entry name" value="RCK_C"/>
</dbReference>
<feature type="domain" description="RCK C-terminal" evidence="9">
    <location>
        <begin position="182"/>
        <end position="264"/>
    </location>
</feature>
<dbReference type="PANTHER" id="PTHR30445">
    <property type="entry name" value="K(+)_H(+) ANTIPORTER SUBUNIT KHTT"/>
    <property type="match status" value="1"/>
</dbReference>
<dbReference type="InterPro" id="IPR050144">
    <property type="entry name" value="AAE_transporter"/>
</dbReference>
<dbReference type="NCBIfam" id="TIGR01625">
    <property type="entry name" value="YidE_YbjL_dupl"/>
    <property type="match status" value="2"/>
</dbReference>
<evidence type="ECO:0000256" key="3">
    <source>
        <dbReference type="ARBA" id="ARBA00022448"/>
    </source>
</evidence>
<evidence type="ECO:0000256" key="1">
    <source>
        <dbReference type="ARBA" id="ARBA00004651"/>
    </source>
</evidence>
<evidence type="ECO:0000256" key="8">
    <source>
        <dbReference type="SAM" id="Phobius"/>
    </source>
</evidence>
<protein>
    <submittedName>
        <fullName evidence="10">Transporter</fullName>
    </submittedName>
</protein>
<feature type="transmembrane region" description="Helical" evidence="8">
    <location>
        <begin position="117"/>
        <end position="136"/>
    </location>
</feature>
<keyword evidence="4" id="KW-1003">Cell membrane</keyword>
<proteinExistence type="inferred from homology"/>
<feature type="transmembrane region" description="Helical" evidence="8">
    <location>
        <begin position="423"/>
        <end position="441"/>
    </location>
</feature>
<keyword evidence="5 8" id="KW-0812">Transmembrane</keyword>
<evidence type="ECO:0000313" key="10">
    <source>
        <dbReference type="EMBL" id="HCV79481.1"/>
    </source>
</evidence>
<feature type="transmembrane region" description="Helical" evidence="8">
    <location>
        <begin position="508"/>
        <end position="529"/>
    </location>
</feature>
<feature type="transmembrane region" description="Helical" evidence="8">
    <location>
        <begin position="476"/>
        <end position="496"/>
    </location>
</feature>
<dbReference type="GO" id="GO:0005886">
    <property type="term" value="C:plasma membrane"/>
    <property type="evidence" value="ECO:0007669"/>
    <property type="project" value="UniProtKB-SubCell"/>
</dbReference>
<feature type="transmembrane region" description="Helical" evidence="8">
    <location>
        <begin position="358"/>
        <end position="376"/>
    </location>
</feature>
<dbReference type="Proteomes" id="UP000264330">
    <property type="component" value="Unassembled WGS sequence"/>
</dbReference>
<evidence type="ECO:0000256" key="4">
    <source>
        <dbReference type="ARBA" id="ARBA00022475"/>
    </source>
</evidence>
<feature type="transmembrane region" description="Helical" evidence="8">
    <location>
        <begin position="142"/>
        <end position="163"/>
    </location>
</feature>
<sequence>MRLKMEFLNNSYLILFLIICLGFMLGNLKVKGISLDISAIIFVALIFGHLGATLPDILEKIGLILFIYTIGLQAGPGFFEAFKDQGKNLIVIAVVVVLSATLLTYIAILIFDIDKPIAIGLLSGALTSTPGLAAGIDVTKSNLVSIGYGIAYPLGVILVIIFVRLYPQLFKLNIDDLEKEYKQKMTAHQKPIFTRNFIVENNSAIGMSIEQLGVREMTKGIISRVKHNDHVFTPTPQTVLHKNDLLKAVGTEDALKRIGLLIGSTTDEELYFNEEYVVQSFLITKPQVINKNLTQLNLRAKYDATITRLRRSGIELSASPRTKLQMGDKITLVCAKNHIQNISEILGDDNTNLSDTDFFPIATGIVLGILIGQISLNFGASFQFSLGLTGGILIVAMLLGRLGKTGPVLWSMSGTANNLLRQLGLMLFLASVGTKAGATFVETFNQYGINLFIVGAVVTFFPMLLATIVARIFLKLNILSMLGTLTGAMTSTPGLAATDSLTKSNAPAVAYATVYPIAMVLLILCIQLLGRL</sequence>
<feature type="domain" description="RCK C-terminal" evidence="9">
    <location>
        <begin position="265"/>
        <end position="348"/>
    </location>
</feature>
<feature type="transmembrane region" description="Helical" evidence="8">
    <location>
        <begin position="32"/>
        <end position="54"/>
    </location>
</feature>
<feature type="transmembrane region" description="Helical" evidence="8">
    <location>
        <begin position="382"/>
        <end position="402"/>
    </location>
</feature>
<gene>
    <name evidence="10" type="ORF">DGQ38_00320</name>
</gene>
<dbReference type="SUPFAM" id="SSF116726">
    <property type="entry name" value="TrkA C-terminal domain-like"/>
    <property type="match status" value="2"/>
</dbReference>
<feature type="transmembrane region" description="Helical" evidence="8">
    <location>
        <begin position="447"/>
        <end position="469"/>
    </location>
</feature>
<name>A0A3D5IUJ0_9FLAO</name>
<evidence type="ECO:0000259" key="9">
    <source>
        <dbReference type="PROSITE" id="PS51202"/>
    </source>
</evidence>
<accession>A0A3D5IUJ0</accession>
<dbReference type="InterPro" id="IPR036721">
    <property type="entry name" value="RCK_C_sf"/>
</dbReference>
<keyword evidence="3" id="KW-0813">Transport</keyword>
<dbReference type="OMA" id="IHSQMAD"/>
<evidence type="ECO:0000256" key="5">
    <source>
        <dbReference type="ARBA" id="ARBA00022692"/>
    </source>
</evidence>
<feature type="transmembrane region" description="Helical" evidence="8">
    <location>
        <begin position="88"/>
        <end position="110"/>
    </location>
</feature>
<dbReference type="InterPro" id="IPR006512">
    <property type="entry name" value="YidE_YbjL"/>
</dbReference>
<dbReference type="Pfam" id="PF06826">
    <property type="entry name" value="Asp-Al_Ex"/>
    <property type="match status" value="2"/>
</dbReference>
<comment type="subcellular location">
    <subcellularLocation>
        <location evidence="1">Cell membrane</location>
        <topology evidence="1">Multi-pass membrane protein</topology>
    </subcellularLocation>
</comment>
<dbReference type="PANTHER" id="PTHR30445:SF3">
    <property type="entry name" value="TRANSPORT PROTEIN YIDE-RELATED"/>
    <property type="match status" value="1"/>
</dbReference>
<dbReference type="PROSITE" id="PS51202">
    <property type="entry name" value="RCK_C"/>
    <property type="match status" value="2"/>
</dbReference>
<evidence type="ECO:0000256" key="6">
    <source>
        <dbReference type="ARBA" id="ARBA00022989"/>
    </source>
</evidence>
<organism evidence="10 11">
    <name type="scientific">Zunongwangia profunda</name>
    <dbReference type="NCBI Taxonomy" id="398743"/>
    <lineage>
        <taxon>Bacteria</taxon>
        <taxon>Pseudomonadati</taxon>
        <taxon>Bacteroidota</taxon>
        <taxon>Flavobacteriia</taxon>
        <taxon>Flavobacteriales</taxon>
        <taxon>Flavobacteriaceae</taxon>
        <taxon>Zunongwangia</taxon>
    </lineage>
</organism>
<dbReference type="GO" id="GO:0008324">
    <property type="term" value="F:monoatomic cation transmembrane transporter activity"/>
    <property type="evidence" value="ECO:0007669"/>
    <property type="project" value="InterPro"/>
</dbReference>
<comment type="caution">
    <text evidence="10">The sequence shown here is derived from an EMBL/GenBank/DDBJ whole genome shotgun (WGS) entry which is preliminary data.</text>
</comment>
<evidence type="ECO:0000313" key="11">
    <source>
        <dbReference type="Proteomes" id="UP000264330"/>
    </source>
</evidence>
<dbReference type="Gene3D" id="3.30.70.1450">
    <property type="entry name" value="Regulator of K+ conductance, C-terminal domain"/>
    <property type="match status" value="2"/>
</dbReference>
<reference evidence="10 11" key="1">
    <citation type="journal article" date="2018" name="Nat. Biotechnol.">
        <title>A standardized bacterial taxonomy based on genome phylogeny substantially revises the tree of life.</title>
        <authorList>
            <person name="Parks D.H."/>
            <person name="Chuvochina M."/>
            <person name="Waite D.W."/>
            <person name="Rinke C."/>
            <person name="Skarshewski A."/>
            <person name="Chaumeil P.A."/>
            <person name="Hugenholtz P."/>
        </authorList>
    </citation>
    <scope>NUCLEOTIDE SEQUENCE [LARGE SCALE GENOMIC DNA]</scope>
    <source>
        <strain evidence="10">UBA9359</strain>
    </source>
</reference>
<comment type="similarity">
    <text evidence="2">Belongs to the AAE transporter (TC 2.A.81) family.</text>
</comment>
<dbReference type="GO" id="GO:0006813">
    <property type="term" value="P:potassium ion transport"/>
    <property type="evidence" value="ECO:0007669"/>
    <property type="project" value="InterPro"/>
</dbReference>
<evidence type="ECO:0000256" key="7">
    <source>
        <dbReference type="ARBA" id="ARBA00023136"/>
    </source>
</evidence>
<feature type="transmembrane region" description="Helical" evidence="8">
    <location>
        <begin position="61"/>
        <end position="82"/>
    </location>
</feature>
<keyword evidence="7 8" id="KW-0472">Membrane</keyword>